<evidence type="ECO:0000313" key="1">
    <source>
        <dbReference type="EMBL" id="SOB92429.1"/>
    </source>
</evidence>
<dbReference type="AlphaFoldDB" id="A0A285RFG8"/>
<name>A0A285RFG8_9PROT</name>
<proteinExistence type="predicted"/>
<dbReference type="EMBL" id="OBMM01000001">
    <property type="protein sequence ID" value="SOB92429.1"/>
    <property type="molecule type" value="Genomic_DNA"/>
</dbReference>
<accession>A0A285RFG8</accession>
<organism evidence="1 2">
    <name type="scientific">Thalassospira xiamenensis</name>
    <dbReference type="NCBI Taxonomy" id="220697"/>
    <lineage>
        <taxon>Bacteria</taxon>
        <taxon>Pseudomonadati</taxon>
        <taxon>Pseudomonadota</taxon>
        <taxon>Alphaproteobacteria</taxon>
        <taxon>Rhodospirillales</taxon>
        <taxon>Thalassospiraceae</taxon>
        <taxon>Thalassospira</taxon>
    </lineage>
</organism>
<dbReference type="Proteomes" id="UP000219068">
    <property type="component" value="Unassembled WGS sequence"/>
</dbReference>
<reference evidence="1 2" key="1">
    <citation type="submission" date="2017-08" db="EMBL/GenBank/DDBJ databases">
        <authorList>
            <person name="de Groot N.N."/>
        </authorList>
    </citation>
    <scope>NUCLEOTIDE SEQUENCE [LARGE SCALE GENOMIC DNA]</scope>
    <source>
        <strain evidence="1 2">USBA 78</strain>
    </source>
</reference>
<evidence type="ECO:0000313" key="2">
    <source>
        <dbReference type="Proteomes" id="UP000219068"/>
    </source>
</evidence>
<gene>
    <name evidence="1" type="ORF">SAMN05428964_101593</name>
</gene>
<protein>
    <submittedName>
        <fullName evidence="1">Uncharacterized protein</fullName>
    </submittedName>
</protein>
<sequence length="34" mass="3970">MKEKHLINKKCLPISDMGSRWDGFRPDKRVQAAL</sequence>